<gene>
    <name evidence="3" type="ORF">C8N45_1095</name>
</gene>
<protein>
    <submittedName>
        <fullName evidence="3">Uncharacterized protein DUF2059</fullName>
    </submittedName>
</protein>
<feature type="signal peptide" evidence="1">
    <location>
        <begin position="1"/>
        <end position="22"/>
    </location>
</feature>
<dbReference type="Proteomes" id="UP000244523">
    <property type="component" value="Unassembled WGS sequence"/>
</dbReference>
<evidence type="ECO:0000256" key="1">
    <source>
        <dbReference type="SAM" id="SignalP"/>
    </source>
</evidence>
<dbReference type="EMBL" id="QBUD01000009">
    <property type="protein sequence ID" value="PUB12697.1"/>
    <property type="molecule type" value="Genomic_DNA"/>
</dbReference>
<feature type="domain" description="DUF2059" evidence="2">
    <location>
        <begin position="82"/>
        <end position="135"/>
    </location>
</feature>
<feature type="chain" id="PRO_5015688346" evidence="1">
    <location>
        <begin position="23"/>
        <end position="277"/>
    </location>
</feature>
<dbReference type="InterPro" id="IPR018637">
    <property type="entry name" value="DUF2059"/>
</dbReference>
<sequence>MRLFYATIAAAVFFVASLPAFAQRDQDKLDALFDAMGLAEMIEILRAEGLVHGSEVAQQMLPGGREARWDALVSDIYDPQVMYEEVRAAFDEELAGDDVDAMLGFFQSETGRTIVSLETSARRAFLDQAVEEASKEQAALAAADKTDRFQQVTRFIETGDLIEANIVGAMNSNYAFLSGLIDGGAMPEGLTAETALQQVWQQEAEIRATTREWLYAYLMLAFQPLSEEELEAYITFTASPAGQDLNNALFVAFDGMFDDVSRALGLGASRFVISREL</sequence>
<organism evidence="3 4">
    <name type="scientific">Yoonia sediminilitoris</name>
    <dbReference type="NCBI Taxonomy" id="1286148"/>
    <lineage>
        <taxon>Bacteria</taxon>
        <taxon>Pseudomonadati</taxon>
        <taxon>Pseudomonadota</taxon>
        <taxon>Alphaproteobacteria</taxon>
        <taxon>Rhodobacterales</taxon>
        <taxon>Paracoccaceae</taxon>
        <taxon>Yoonia</taxon>
    </lineage>
</organism>
<reference evidence="3 4" key="1">
    <citation type="submission" date="2018-04" db="EMBL/GenBank/DDBJ databases">
        <title>Genomic Encyclopedia of Archaeal and Bacterial Type Strains, Phase II (KMG-II): from individual species to whole genera.</title>
        <authorList>
            <person name="Goeker M."/>
        </authorList>
    </citation>
    <scope>NUCLEOTIDE SEQUENCE [LARGE SCALE GENOMIC DNA]</scope>
    <source>
        <strain evidence="3 4">DSM 29955</strain>
    </source>
</reference>
<evidence type="ECO:0000259" key="2">
    <source>
        <dbReference type="Pfam" id="PF09832"/>
    </source>
</evidence>
<dbReference type="RefSeq" id="WP_245882690.1">
    <property type="nucleotide sequence ID" value="NZ_QBUD01000009.1"/>
</dbReference>
<evidence type="ECO:0000313" key="3">
    <source>
        <dbReference type="EMBL" id="PUB12697.1"/>
    </source>
</evidence>
<comment type="caution">
    <text evidence="3">The sequence shown here is derived from an EMBL/GenBank/DDBJ whole genome shotgun (WGS) entry which is preliminary data.</text>
</comment>
<name>A0A2T6KCM2_9RHOB</name>
<evidence type="ECO:0000313" key="4">
    <source>
        <dbReference type="Proteomes" id="UP000244523"/>
    </source>
</evidence>
<proteinExistence type="predicted"/>
<dbReference type="AlphaFoldDB" id="A0A2T6KCM2"/>
<accession>A0A2T6KCM2</accession>
<keyword evidence="1" id="KW-0732">Signal</keyword>
<dbReference type="Pfam" id="PF09832">
    <property type="entry name" value="DUF2059"/>
    <property type="match status" value="1"/>
</dbReference>
<keyword evidence="4" id="KW-1185">Reference proteome</keyword>